<evidence type="ECO:0000313" key="4">
    <source>
        <dbReference type="Proteomes" id="UP000729357"/>
    </source>
</evidence>
<dbReference type="InterPro" id="IPR008936">
    <property type="entry name" value="Rho_GTPase_activation_prot"/>
</dbReference>
<dbReference type="AlphaFoldDB" id="A0A9P8FGD3"/>
<evidence type="ECO:0000313" key="3">
    <source>
        <dbReference type="EMBL" id="KAG9970755.1"/>
    </source>
</evidence>
<dbReference type="PANTHER" id="PTHR14149">
    <property type="entry name" value="RAS GTPASE-ACTIVATING PROTEIN WITH IQ MOTIF"/>
    <property type="match status" value="1"/>
</dbReference>
<dbReference type="PROSITE" id="PS50018">
    <property type="entry name" value="RAS_GTPASE_ACTIV_2"/>
    <property type="match status" value="1"/>
</dbReference>
<dbReference type="GO" id="GO:0005938">
    <property type="term" value="C:cell cortex"/>
    <property type="evidence" value="ECO:0007669"/>
    <property type="project" value="TreeGrafter"/>
</dbReference>
<dbReference type="GO" id="GO:0005096">
    <property type="term" value="F:GTPase activator activity"/>
    <property type="evidence" value="ECO:0007669"/>
    <property type="project" value="TreeGrafter"/>
</dbReference>
<dbReference type="Pfam" id="PF00616">
    <property type="entry name" value="RasGAP"/>
    <property type="match status" value="1"/>
</dbReference>
<organism evidence="3 4">
    <name type="scientific">Aureobasidium melanogenum</name>
    <name type="common">Aureobasidium pullulans var. melanogenum</name>
    <dbReference type="NCBI Taxonomy" id="46634"/>
    <lineage>
        <taxon>Eukaryota</taxon>
        <taxon>Fungi</taxon>
        <taxon>Dikarya</taxon>
        <taxon>Ascomycota</taxon>
        <taxon>Pezizomycotina</taxon>
        <taxon>Dothideomycetes</taxon>
        <taxon>Dothideomycetidae</taxon>
        <taxon>Dothideales</taxon>
        <taxon>Saccotheciaceae</taxon>
        <taxon>Aureobasidium</taxon>
    </lineage>
</organism>
<keyword evidence="1" id="KW-0175">Coiled coil</keyword>
<protein>
    <submittedName>
        <fullName evidence="3">Ras GTPase activator</fullName>
    </submittedName>
</protein>
<reference evidence="3" key="1">
    <citation type="journal article" date="2021" name="J Fungi (Basel)">
        <title>Virulence traits and population genomics of the black yeast Aureobasidium melanogenum.</title>
        <authorList>
            <person name="Cernosa A."/>
            <person name="Sun X."/>
            <person name="Gostincar C."/>
            <person name="Fang C."/>
            <person name="Gunde-Cimerman N."/>
            <person name="Song Z."/>
        </authorList>
    </citation>
    <scope>NUCLEOTIDE SEQUENCE</scope>
    <source>
        <strain evidence="3">EXF-9298</strain>
    </source>
</reference>
<keyword evidence="4" id="KW-1185">Reference proteome</keyword>
<proteinExistence type="predicted"/>
<evidence type="ECO:0000256" key="1">
    <source>
        <dbReference type="SAM" id="Coils"/>
    </source>
</evidence>
<dbReference type="EMBL" id="JAHFXS010002797">
    <property type="protein sequence ID" value="KAG9970755.1"/>
    <property type="molecule type" value="Genomic_DNA"/>
</dbReference>
<sequence>MVGRQNTRSSHDGARSTRTSKRYSMTALYLSMNANPRELEIEDDLARAQKVLRDLKSKISSQSKKNFVLEKDVRYLDSRIALLVQNRMALEERNEVADHLDESDELTEGAFPNDDKTQKYGNLLFLLQSEPKHVAHLCRLVTLAEIDQLLQTVMFTIYGNQYESREEHLLLTMFQSVLTYQFDNTPDYSSLLRANTPVSRMMTTYTRRGPGQGYLKTVLSEQINYVTSKLRDVDLEINPLKVYETMMSERASIRGSTSSLPPGGITAEEAAANPQVQAIISRRVGQLIQLANYFLDTIVDGMDETPYGIRWICKQIRSLSRRKYP</sequence>
<name>A0A9P8FGD3_AURME</name>
<feature type="coiled-coil region" evidence="1">
    <location>
        <begin position="38"/>
        <end position="65"/>
    </location>
</feature>
<gene>
    <name evidence="3" type="ORF">KCU98_g14279</name>
</gene>
<dbReference type="Proteomes" id="UP000729357">
    <property type="component" value="Unassembled WGS sequence"/>
</dbReference>
<evidence type="ECO:0000259" key="2">
    <source>
        <dbReference type="PROSITE" id="PS50018"/>
    </source>
</evidence>
<dbReference type="PANTHER" id="PTHR14149:SF17">
    <property type="entry name" value="GTPASE-ACTIVATING PROTEIN"/>
    <property type="match status" value="1"/>
</dbReference>
<feature type="non-terminal residue" evidence="3">
    <location>
        <position position="325"/>
    </location>
</feature>
<reference evidence="3" key="2">
    <citation type="submission" date="2021-08" db="EMBL/GenBank/DDBJ databases">
        <authorList>
            <person name="Gostincar C."/>
            <person name="Sun X."/>
            <person name="Song Z."/>
            <person name="Gunde-Cimerman N."/>
        </authorList>
    </citation>
    <scope>NUCLEOTIDE SEQUENCE</scope>
    <source>
        <strain evidence="3">EXF-9298</strain>
    </source>
</reference>
<dbReference type="Gene3D" id="1.10.506.10">
    <property type="entry name" value="GTPase Activation - p120gap, domain 1"/>
    <property type="match status" value="1"/>
</dbReference>
<dbReference type="InterPro" id="IPR001936">
    <property type="entry name" value="RasGAP_dom"/>
</dbReference>
<dbReference type="SUPFAM" id="SSF48350">
    <property type="entry name" value="GTPase activation domain, GAP"/>
    <property type="match status" value="1"/>
</dbReference>
<dbReference type="GO" id="GO:0046580">
    <property type="term" value="P:negative regulation of Ras protein signal transduction"/>
    <property type="evidence" value="ECO:0007669"/>
    <property type="project" value="TreeGrafter"/>
</dbReference>
<feature type="domain" description="Ras-GAP" evidence="2">
    <location>
        <begin position="165"/>
        <end position="325"/>
    </location>
</feature>
<comment type="caution">
    <text evidence="3">The sequence shown here is derived from an EMBL/GenBank/DDBJ whole genome shotgun (WGS) entry which is preliminary data.</text>
</comment>
<accession>A0A9P8FGD3</accession>